<evidence type="ECO:0000313" key="2">
    <source>
        <dbReference type="EMBL" id="KAK1902051.1"/>
    </source>
</evidence>
<comment type="caution">
    <text evidence="2">The sequence shown here is derived from an EMBL/GenBank/DDBJ whole genome shotgun (WGS) entry which is preliminary data.</text>
</comment>
<protein>
    <submittedName>
        <fullName evidence="2">Formin-like protein 9</fullName>
    </submittedName>
</protein>
<proteinExistence type="predicted"/>
<reference evidence="2" key="1">
    <citation type="submission" date="2023-04" db="EMBL/GenBank/DDBJ databases">
        <title>Chromosome-level genome of Chaenocephalus aceratus.</title>
        <authorList>
            <person name="Park H."/>
        </authorList>
    </citation>
    <scope>NUCLEOTIDE SEQUENCE</scope>
    <source>
        <strain evidence="2">DE</strain>
        <tissue evidence="2">Muscle</tissue>
    </source>
</reference>
<dbReference type="Proteomes" id="UP001228049">
    <property type="component" value="Unassembled WGS sequence"/>
</dbReference>
<evidence type="ECO:0000256" key="1">
    <source>
        <dbReference type="SAM" id="MobiDB-lite"/>
    </source>
</evidence>
<feature type="compositionally biased region" description="Basic residues" evidence="1">
    <location>
        <begin position="1"/>
        <end position="10"/>
    </location>
</feature>
<gene>
    <name evidence="2" type="ORF">KUDE01_005015</name>
</gene>
<feature type="region of interest" description="Disordered" evidence="1">
    <location>
        <begin position="1"/>
        <end position="31"/>
    </location>
</feature>
<name>A0AAD9CJ34_DISEL</name>
<sequence length="77" mass="8291">MCFLKGRRGGKSPSCPRSTAATPEPPPPAFLQRQQKFPERGVSANSNRASLSSLWAAGRPCGPTLLPEGSLQLEHFE</sequence>
<evidence type="ECO:0000313" key="3">
    <source>
        <dbReference type="Proteomes" id="UP001228049"/>
    </source>
</evidence>
<dbReference type="AlphaFoldDB" id="A0AAD9CJ34"/>
<organism evidence="2 3">
    <name type="scientific">Dissostichus eleginoides</name>
    <name type="common">Patagonian toothfish</name>
    <name type="synonym">Dissostichus amissus</name>
    <dbReference type="NCBI Taxonomy" id="100907"/>
    <lineage>
        <taxon>Eukaryota</taxon>
        <taxon>Metazoa</taxon>
        <taxon>Chordata</taxon>
        <taxon>Craniata</taxon>
        <taxon>Vertebrata</taxon>
        <taxon>Euteleostomi</taxon>
        <taxon>Actinopterygii</taxon>
        <taxon>Neopterygii</taxon>
        <taxon>Teleostei</taxon>
        <taxon>Neoteleostei</taxon>
        <taxon>Acanthomorphata</taxon>
        <taxon>Eupercaria</taxon>
        <taxon>Perciformes</taxon>
        <taxon>Notothenioidei</taxon>
        <taxon>Nototheniidae</taxon>
        <taxon>Dissostichus</taxon>
    </lineage>
</organism>
<keyword evidence="3" id="KW-1185">Reference proteome</keyword>
<accession>A0AAD9CJ34</accession>
<dbReference type="EMBL" id="JASDAP010000006">
    <property type="protein sequence ID" value="KAK1902051.1"/>
    <property type="molecule type" value="Genomic_DNA"/>
</dbReference>